<keyword evidence="3" id="KW-1185">Reference proteome</keyword>
<feature type="region of interest" description="Disordered" evidence="1">
    <location>
        <begin position="73"/>
        <end position="101"/>
    </location>
</feature>
<accession>A0A4Z2BFG0</accession>
<protein>
    <submittedName>
        <fullName evidence="2">Uncharacterized protein</fullName>
    </submittedName>
</protein>
<feature type="region of interest" description="Disordered" evidence="1">
    <location>
        <begin position="1"/>
        <end position="24"/>
    </location>
</feature>
<feature type="compositionally biased region" description="Basic and acidic residues" evidence="1">
    <location>
        <begin position="80"/>
        <end position="101"/>
    </location>
</feature>
<dbReference type="AlphaFoldDB" id="A0A4Z2BFG0"/>
<organism evidence="2 3">
    <name type="scientific">Takifugu bimaculatus</name>
    <dbReference type="NCBI Taxonomy" id="433685"/>
    <lineage>
        <taxon>Eukaryota</taxon>
        <taxon>Metazoa</taxon>
        <taxon>Chordata</taxon>
        <taxon>Craniata</taxon>
        <taxon>Vertebrata</taxon>
        <taxon>Euteleostomi</taxon>
        <taxon>Actinopterygii</taxon>
        <taxon>Neopterygii</taxon>
        <taxon>Teleostei</taxon>
        <taxon>Neoteleostei</taxon>
        <taxon>Acanthomorphata</taxon>
        <taxon>Eupercaria</taxon>
        <taxon>Tetraodontiformes</taxon>
        <taxon>Tetradontoidea</taxon>
        <taxon>Tetraodontidae</taxon>
        <taxon>Takifugu</taxon>
    </lineage>
</organism>
<comment type="caution">
    <text evidence="2">The sequence shown here is derived from an EMBL/GenBank/DDBJ whole genome shotgun (WGS) entry which is preliminary data.</text>
</comment>
<name>A0A4Z2BFG0_9TELE</name>
<evidence type="ECO:0000313" key="3">
    <source>
        <dbReference type="Proteomes" id="UP000516260"/>
    </source>
</evidence>
<proteinExistence type="predicted"/>
<gene>
    <name evidence="2" type="ORF">fugu_003322</name>
</gene>
<dbReference type="Proteomes" id="UP000516260">
    <property type="component" value="Chromosome 3"/>
</dbReference>
<evidence type="ECO:0000313" key="2">
    <source>
        <dbReference type="EMBL" id="TNM91033.1"/>
    </source>
</evidence>
<dbReference type="EMBL" id="SWLE01000016">
    <property type="protein sequence ID" value="TNM91033.1"/>
    <property type="molecule type" value="Genomic_DNA"/>
</dbReference>
<reference evidence="2 3" key="1">
    <citation type="submission" date="2019-04" db="EMBL/GenBank/DDBJ databases">
        <title>The sequence and de novo assembly of Takifugu bimaculatus genome using PacBio and Hi-C technologies.</title>
        <authorList>
            <person name="Xu P."/>
            <person name="Liu B."/>
            <person name="Zhou Z."/>
        </authorList>
    </citation>
    <scope>NUCLEOTIDE SEQUENCE [LARGE SCALE GENOMIC DNA]</scope>
    <source>
        <strain evidence="2">TB-2018</strain>
        <tissue evidence="2">Muscle</tissue>
    </source>
</reference>
<sequence length="101" mass="11197">MPEVQLLGGVPESGSTGSQTGAEFDAAPAKVKIYKSEARRLSAKPSPGLLRRYMTQAHILQSKKKPTHLIWFNETTNSPRNRETSPRPQVEHVGEGTEKDR</sequence>
<evidence type="ECO:0000256" key="1">
    <source>
        <dbReference type="SAM" id="MobiDB-lite"/>
    </source>
</evidence>